<dbReference type="InterPro" id="IPR000819">
    <property type="entry name" value="Peptidase_M17_C"/>
</dbReference>
<dbReference type="AlphaFoldDB" id="A0A2U1P2M6"/>
<organism evidence="2 3">
    <name type="scientific">Artemisia annua</name>
    <name type="common">Sweet wormwood</name>
    <dbReference type="NCBI Taxonomy" id="35608"/>
    <lineage>
        <taxon>Eukaryota</taxon>
        <taxon>Viridiplantae</taxon>
        <taxon>Streptophyta</taxon>
        <taxon>Embryophyta</taxon>
        <taxon>Tracheophyta</taxon>
        <taxon>Spermatophyta</taxon>
        <taxon>Magnoliopsida</taxon>
        <taxon>eudicotyledons</taxon>
        <taxon>Gunneridae</taxon>
        <taxon>Pentapetalae</taxon>
        <taxon>asterids</taxon>
        <taxon>campanulids</taxon>
        <taxon>Asterales</taxon>
        <taxon>Asteraceae</taxon>
        <taxon>Asteroideae</taxon>
        <taxon>Anthemideae</taxon>
        <taxon>Artemisiinae</taxon>
        <taxon>Artemisia</taxon>
    </lineage>
</organism>
<gene>
    <name evidence="2" type="ORF">CTI12_AA198380</name>
</gene>
<dbReference type="Pfam" id="PF00883">
    <property type="entry name" value="Peptidase_M17"/>
    <property type="match status" value="1"/>
</dbReference>
<dbReference type="STRING" id="35608.A0A2U1P2M6"/>
<dbReference type="OrthoDB" id="412814at2759"/>
<reference evidence="2 3" key="1">
    <citation type="journal article" date="2018" name="Mol. Plant">
        <title>The genome of Artemisia annua provides insight into the evolution of Asteraceae family and artemisinin biosynthesis.</title>
        <authorList>
            <person name="Shen Q."/>
            <person name="Zhang L."/>
            <person name="Liao Z."/>
            <person name="Wang S."/>
            <person name="Yan T."/>
            <person name="Shi P."/>
            <person name="Liu M."/>
            <person name="Fu X."/>
            <person name="Pan Q."/>
            <person name="Wang Y."/>
            <person name="Lv Z."/>
            <person name="Lu X."/>
            <person name="Zhang F."/>
            <person name="Jiang W."/>
            <person name="Ma Y."/>
            <person name="Chen M."/>
            <person name="Hao X."/>
            <person name="Li L."/>
            <person name="Tang Y."/>
            <person name="Lv G."/>
            <person name="Zhou Y."/>
            <person name="Sun X."/>
            <person name="Brodelius P.E."/>
            <person name="Rose J.K.C."/>
            <person name="Tang K."/>
        </authorList>
    </citation>
    <scope>NUCLEOTIDE SEQUENCE [LARGE SCALE GENOMIC DNA]</scope>
    <source>
        <strain evidence="3">cv. Huhao1</strain>
        <tissue evidence="2">Leaf</tissue>
    </source>
</reference>
<evidence type="ECO:0000259" key="1">
    <source>
        <dbReference type="Pfam" id="PF00883"/>
    </source>
</evidence>
<dbReference type="GO" id="GO:0070006">
    <property type="term" value="F:metalloaminopeptidase activity"/>
    <property type="evidence" value="ECO:0007669"/>
    <property type="project" value="InterPro"/>
</dbReference>
<sequence length="82" mass="9422">MQDVKIYEEVDVIISEWMGYMLLYEHDLLEKELVAASEGEVAGEELWIMPMEENFWERMKSGVVDMANSGGPQGDYVLAVLY</sequence>
<evidence type="ECO:0000313" key="3">
    <source>
        <dbReference type="Proteomes" id="UP000245207"/>
    </source>
</evidence>
<dbReference type="GO" id="GO:0006508">
    <property type="term" value="P:proteolysis"/>
    <property type="evidence" value="ECO:0007669"/>
    <property type="project" value="InterPro"/>
</dbReference>
<accession>A0A2U1P2M6</accession>
<name>A0A2U1P2M6_ARTAN</name>
<keyword evidence="2" id="KW-0031">Aminopeptidase</keyword>
<proteinExistence type="predicted"/>
<dbReference type="GO" id="GO:0046872">
    <property type="term" value="F:metal ion binding"/>
    <property type="evidence" value="ECO:0007669"/>
    <property type="project" value="InterPro"/>
</dbReference>
<dbReference type="EMBL" id="PKPP01001777">
    <property type="protein sequence ID" value="PWA80013.1"/>
    <property type="molecule type" value="Genomic_DNA"/>
</dbReference>
<keyword evidence="3" id="KW-1185">Reference proteome</keyword>
<comment type="caution">
    <text evidence="2">The sequence shown here is derived from an EMBL/GenBank/DDBJ whole genome shotgun (WGS) entry which is preliminary data.</text>
</comment>
<dbReference type="SUPFAM" id="SSF53187">
    <property type="entry name" value="Zn-dependent exopeptidases"/>
    <property type="match status" value="1"/>
</dbReference>
<dbReference type="Gene3D" id="3.40.630.10">
    <property type="entry name" value="Zn peptidases"/>
    <property type="match status" value="1"/>
</dbReference>
<keyword evidence="2" id="KW-0378">Hydrolase</keyword>
<protein>
    <submittedName>
        <fullName evidence="2">Peptidase M17, leucine aminopeptidase/peptidase B</fullName>
    </submittedName>
</protein>
<keyword evidence="2" id="KW-0645">Protease</keyword>
<feature type="domain" description="Cytosol aminopeptidase" evidence="1">
    <location>
        <begin position="25"/>
        <end position="80"/>
    </location>
</feature>
<evidence type="ECO:0000313" key="2">
    <source>
        <dbReference type="EMBL" id="PWA80013.1"/>
    </source>
</evidence>
<dbReference type="Proteomes" id="UP000245207">
    <property type="component" value="Unassembled WGS sequence"/>
</dbReference>